<feature type="domain" description="Peptidase S9 prolyl oligopeptidase catalytic" evidence="2">
    <location>
        <begin position="455"/>
        <end position="659"/>
    </location>
</feature>
<dbReference type="PANTHER" id="PTHR42776:SF4">
    <property type="entry name" value="ACYLAMINO-ACID-RELEASING ENZYME"/>
    <property type="match status" value="1"/>
</dbReference>
<dbReference type="GO" id="GO:0004177">
    <property type="term" value="F:aminopeptidase activity"/>
    <property type="evidence" value="ECO:0007669"/>
    <property type="project" value="UniProtKB-KW"/>
</dbReference>
<dbReference type="Gene3D" id="3.40.50.1820">
    <property type="entry name" value="alpha/beta hydrolase"/>
    <property type="match status" value="1"/>
</dbReference>
<proteinExistence type="predicted"/>
<dbReference type="Gene3D" id="2.120.10.30">
    <property type="entry name" value="TolB, C-terminal domain"/>
    <property type="match status" value="2"/>
</dbReference>
<dbReference type="GO" id="GO:0006508">
    <property type="term" value="P:proteolysis"/>
    <property type="evidence" value="ECO:0007669"/>
    <property type="project" value="InterPro"/>
</dbReference>
<dbReference type="SUPFAM" id="SSF82171">
    <property type="entry name" value="DPP6 N-terminal domain-like"/>
    <property type="match status" value="1"/>
</dbReference>
<dbReference type="PANTHER" id="PTHR42776">
    <property type="entry name" value="SERINE PEPTIDASE S9 FAMILY MEMBER"/>
    <property type="match status" value="1"/>
</dbReference>
<accession>A0A1G9L8D7</accession>
<dbReference type="AlphaFoldDB" id="A0A1G9L8D7"/>
<dbReference type="InterPro" id="IPR029058">
    <property type="entry name" value="AB_hydrolase_fold"/>
</dbReference>
<protein>
    <submittedName>
        <fullName evidence="3">Dipeptidyl aminopeptidase/acylaminoacyl peptidase</fullName>
    </submittedName>
</protein>
<evidence type="ECO:0000313" key="4">
    <source>
        <dbReference type="Proteomes" id="UP000199475"/>
    </source>
</evidence>
<evidence type="ECO:0000313" key="3">
    <source>
        <dbReference type="EMBL" id="SDL58248.1"/>
    </source>
</evidence>
<reference evidence="3 4" key="1">
    <citation type="submission" date="2016-10" db="EMBL/GenBank/DDBJ databases">
        <authorList>
            <person name="de Groot N.N."/>
        </authorList>
    </citation>
    <scope>NUCLEOTIDE SEQUENCE [LARGE SCALE GENOMIC DNA]</scope>
    <source>
        <strain evidence="3 4">CGMCC 1.9159</strain>
    </source>
</reference>
<evidence type="ECO:0000259" key="2">
    <source>
        <dbReference type="Pfam" id="PF00326"/>
    </source>
</evidence>
<dbReference type="Proteomes" id="UP000199475">
    <property type="component" value="Unassembled WGS sequence"/>
</dbReference>
<dbReference type="Pfam" id="PF00326">
    <property type="entry name" value="Peptidase_S9"/>
    <property type="match status" value="1"/>
</dbReference>
<dbReference type="EMBL" id="FNGP01000003">
    <property type="protein sequence ID" value="SDL58248.1"/>
    <property type="molecule type" value="Genomic_DNA"/>
</dbReference>
<keyword evidence="1" id="KW-0378">Hydrolase</keyword>
<dbReference type="RefSeq" id="WP_093251771.1">
    <property type="nucleotide sequence ID" value="NZ_FNGP01000003.1"/>
</dbReference>
<dbReference type="InterPro" id="IPR011042">
    <property type="entry name" value="6-blade_b-propeller_TolB-like"/>
</dbReference>
<organism evidence="3 4">
    <name type="scientific">Tessaracoccus oleiagri</name>
    <dbReference type="NCBI Taxonomy" id="686624"/>
    <lineage>
        <taxon>Bacteria</taxon>
        <taxon>Bacillati</taxon>
        <taxon>Actinomycetota</taxon>
        <taxon>Actinomycetes</taxon>
        <taxon>Propionibacteriales</taxon>
        <taxon>Propionibacteriaceae</taxon>
        <taxon>Tessaracoccus</taxon>
    </lineage>
</organism>
<dbReference type="OrthoDB" id="3325701at2"/>
<keyword evidence="4" id="KW-1185">Reference proteome</keyword>
<evidence type="ECO:0000256" key="1">
    <source>
        <dbReference type="ARBA" id="ARBA00022801"/>
    </source>
</evidence>
<dbReference type="STRING" id="686624.SAMN04488242_2100"/>
<sequence>MTDALHSPFLDLDQYIALPRLGDLALSPDAQRLVVAVSSLAADRTAYTTALWEVDPNGALPAHRLTRSVKGEALSAFARDGSILFSSKRDVPAEGDEKPAESVSAVWRLPARGGEASVLTRRDGGFSHVLTAPDSDTVVLGVTMHAGVTDDEADAKKRADRRTKKVSALWHASAGVRYWDHDLGPESTRLRVGVAGGDGIAEVRDLVGDVGRAITDAVLAPDGRSVVVPWRVEEPRGEWRTELVHVDVDSGERRTVAGDRDRSYHAPVFTRDGGGVVAVEMDHSTPERANRQRLRLFRLDSGESMVLAEGWDRWGHPECFSPDGSTLYVTADEDGHAPVFAIDVAGGAVRRLTERGAFSSVRVNPDGGTLYAVRSAHDCPGEVVAIDVVSGATRTLPGPVEYPALPGRLERVETLAEDGTRVPGWLVLPEGAAPEHPAPLALWVHGGPVSSWNAWSWRWCPWLLAARGQAVLLPDPALSTGYGWDYIQRGWARWGAEPYTDVMALTDAVEARDDVSGESTIMMGGSFGGYMANWIATQTDRFKAIVTHASLWNLPAFAATTDAPHFWREQFTPEMMERYSPHRFADRIETPMLVIHGDKDYRVPIGEGLALWWALTGNHDGPPDTLRHRFLYYPDENHWILTPQHAKVWYEVVLEFLEAARAGRPPARHELL</sequence>
<keyword evidence="3" id="KW-0031">Aminopeptidase</keyword>
<name>A0A1G9L8D7_9ACTN</name>
<dbReference type="SUPFAM" id="SSF53474">
    <property type="entry name" value="alpha/beta-Hydrolases"/>
    <property type="match status" value="1"/>
</dbReference>
<gene>
    <name evidence="3" type="ORF">SAMN04488242_2100</name>
</gene>
<dbReference type="GO" id="GO:0004252">
    <property type="term" value="F:serine-type endopeptidase activity"/>
    <property type="evidence" value="ECO:0007669"/>
    <property type="project" value="TreeGrafter"/>
</dbReference>
<dbReference type="InterPro" id="IPR001375">
    <property type="entry name" value="Peptidase_S9_cat"/>
</dbReference>
<keyword evidence="3" id="KW-0645">Protease</keyword>